<accession>A0A0D9ZHB2</accession>
<dbReference type="HOGENOM" id="CLU_2779964_0_0_1"/>
<dbReference type="EnsemblPlants" id="OGLUM04G03060.1">
    <property type="protein sequence ID" value="OGLUM04G03060.1"/>
    <property type="gene ID" value="OGLUM04G03060"/>
</dbReference>
<evidence type="ECO:0000313" key="1">
    <source>
        <dbReference type="EnsemblPlants" id="OGLUM04G03060.1"/>
    </source>
</evidence>
<reference evidence="1" key="2">
    <citation type="submission" date="2018-05" db="EMBL/GenBank/DDBJ databases">
        <title>OgluRS3 (Oryza glumaepatula Reference Sequence Version 3).</title>
        <authorList>
            <person name="Zhang J."/>
            <person name="Kudrna D."/>
            <person name="Lee S."/>
            <person name="Talag J."/>
            <person name="Welchert J."/>
            <person name="Wing R.A."/>
        </authorList>
    </citation>
    <scope>NUCLEOTIDE SEQUENCE [LARGE SCALE GENOMIC DNA]</scope>
</reference>
<proteinExistence type="predicted"/>
<protein>
    <submittedName>
        <fullName evidence="1">Uncharacterized protein</fullName>
    </submittedName>
</protein>
<dbReference type="Gramene" id="OGLUM04G03060.1">
    <property type="protein sequence ID" value="OGLUM04G03060.1"/>
    <property type="gene ID" value="OGLUM04G03060"/>
</dbReference>
<dbReference type="Proteomes" id="UP000026961">
    <property type="component" value="Chromosome 4"/>
</dbReference>
<sequence length="69" mass="7813">MEKVETFTVHFYDNGGTGSPTLAGFEHLISLKKLEVIADSSKSEIDILEWLNVESARHQNKFEVAVKYN</sequence>
<evidence type="ECO:0000313" key="2">
    <source>
        <dbReference type="Proteomes" id="UP000026961"/>
    </source>
</evidence>
<reference evidence="1" key="1">
    <citation type="submission" date="2015-04" db="UniProtKB">
        <authorList>
            <consortium name="EnsemblPlants"/>
        </authorList>
    </citation>
    <scope>IDENTIFICATION</scope>
</reference>
<organism evidence="1">
    <name type="scientific">Oryza glumipatula</name>
    <dbReference type="NCBI Taxonomy" id="40148"/>
    <lineage>
        <taxon>Eukaryota</taxon>
        <taxon>Viridiplantae</taxon>
        <taxon>Streptophyta</taxon>
        <taxon>Embryophyta</taxon>
        <taxon>Tracheophyta</taxon>
        <taxon>Spermatophyta</taxon>
        <taxon>Magnoliopsida</taxon>
        <taxon>Liliopsida</taxon>
        <taxon>Poales</taxon>
        <taxon>Poaceae</taxon>
        <taxon>BOP clade</taxon>
        <taxon>Oryzoideae</taxon>
        <taxon>Oryzeae</taxon>
        <taxon>Oryzinae</taxon>
        <taxon>Oryza</taxon>
    </lineage>
</organism>
<name>A0A0D9ZHB2_9ORYZ</name>
<dbReference type="AlphaFoldDB" id="A0A0D9ZHB2"/>
<keyword evidence="2" id="KW-1185">Reference proteome</keyword>